<dbReference type="InterPro" id="IPR041881">
    <property type="entry name" value="PqqD_sf"/>
</dbReference>
<dbReference type="AlphaFoldDB" id="A0A926NDI7"/>
<evidence type="ECO:0000313" key="2">
    <source>
        <dbReference type="Proteomes" id="UP000661691"/>
    </source>
</evidence>
<comment type="caution">
    <text evidence="1">The sequence shown here is derived from an EMBL/GenBank/DDBJ whole genome shotgun (WGS) entry which is preliminary data.</text>
</comment>
<organism evidence="1 2">
    <name type="scientific">Polycladospora coralii</name>
    <dbReference type="NCBI Taxonomy" id="2771432"/>
    <lineage>
        <taxon>Bacteria</taxon>
        <taxon>Bacillati</taxon>
        <taxon>Bacillota</taxon>
        <taxon>Bacilli</taxon>
        <taxon>Bacillales</taxon>
        <taxon>Thermoactinomycetaceae</taxon>
        <taxon>Polycladospora</taxon>
    </lineage>
</organism>
<dbReference type="Pfam" id="PF05402">
    <property type="entry name" value="PqqD"/>
    <property type="match status" value="1"/>
</dbReference>
<dbReference type="EMBL" id="JACXAH010000025">
    <property type="protein sequence ID" value="MBD1373415.1"/>
    <property type="molecule type" value="Genomic_DNA"/>
</dbReference>
<name>A0A926NDI7_9BACL</name>
<gene>
    <name evidence="1" type="ORF">IC620_13755</name>
</gene>
<dbReference type="Gene3D" id="1.10.10.1150">
    <property type="entry name" value="Coenzyme PQQ synthesis protein D (PqqD)"/>
    <property type="match status" value="1"/>
</dbReference>
<dbReference type="RefSeq" id="WP_191140250.1">
    <property type="nucleotide sequence ID" value="NZ_JACXAG020000005.1"/>
</dbReference>
<protein>
    <submittedName>
        <fullName evidence="1">PqqD family protein</fullName>
    </submittedName>
</protein>
<sequence>MIWNKLKTGHTIPSIIKEILENYDMTEAEIRKIINPFINELRSAGLISK</sequence>
<evidence type="ECO:0000313" key="1">
    <source>
        <dbReference type="EMBL" id="MBD1373415.1"/>
    </source>
</evidence>
<dbReference type="Proteomes" id="UP000661691">
    <property type="component" value="Unassembled WGS sequence"/>
</dbReference>
<dbReference type="InterPro" id="IPR008792">
    <property type="entry name" value="PQQD"/>
</dbReference>
<proteinExistence type="predicted"/>
<keyword evidence="2" id="KW-1185">Reference proteome</keyword>
<reference evidence="1" key="1">
    <citation type="submission" date="2020-09" db="EMBL/GenBank/DDBJ databases">
        <title>A novel bacterium of genus Hazenella, isolated from South China Sea.</title>
        <authorList>
            <person name="Huang H."/>
            <person name="Mo K."/>
            <person name="Hu Y."/>
        </authorList>
    </citation>
    <scope>NUCLEOTIDE SEQUENCE</scope>
    <source>
        <strain evidence="1">IB182357</strain>
    </source>
</reference>
<accession>A0A926NDI7</accession>